<dbReference type="Pfam" id="PF05036">
    <property type="entry name" value="SPOR"/>
    <property type="match status" value="1"/>
</dbReference>
<gene>
    <name evidence="3" type="ORF">DWQ54_09550</name>
</gene>
<evidence type="ECO:0000259" key="2">
    <source>
        <dbReference type="Pfam" id="PF05036"/>
    </source>
</evidence>
<dbReference type="AlphaFoldDB" id="A0A3E0L7L5"/>
<keyword evidence="1" id="KW-1133">Transmembrane helix</keyword>
<proteinExistence type="predicted"/>
<evidence type="ECO:0000313" key="4">
    <source>
        <dbReference type="Proteomes" id="UP000256873"/>
    </source>
</evidence>
<name>A0A3E0L7L5_9CHRO</name>
<reference evidence="3 4" key="1">
    <citation type="submission" date="2017-10" db="EMBL/GenBank/DDBJ databases">
        <title>A large-scale comparative metagenomic study reveals the eutrophication-driven functional interactions in six Microcystis-epibionts communities.</title>
        <authorList>
            <person name="Li Q."/>
            <person name="Lin F."/>
        </authorList>
    </citation>
    <scope>NUCLEOTIDE SEQUENCE [LARGE SCALE GENOMIC DNA]</scope>
    <source>
        <strain evidence="3">TF09</strain>
    </source>
</reference>
<protein>
    <submittedName>
        <fullName evidence="3">SPOR domain-containing protein</fullName>
    </submittedName>
</protein>
<keyword evidence="1" id="KW-0812">Transmembrane</keyword>
<keyword evidence="1" id="KW-0472">Membrane</keyword>
<sequence>MTDNNKRDWFKIFDVSANVLGTIGTIAIAAIGFWFTYSYNQSQQELDRNKALTSLITFLDETETAEPQRKTAYNILIRLGYEKDFRNLAVEYPNRLATQKLIELAAEKKETRKQKQTKESPQENIISLEDIQITLDDFITKYSESIKRNETEKQKGLRESVLAIDAHAQKVYPELADKADALLSEPVVKPESEEKLGDLWAVIFGSYRSKEIAEKDIKKLEATLGEESLGISRVYQRDGKYRLVSVYRDQATARNALDKAQKERPSSYLRNLEDWCNQKKCTPIPPKRDDTNN</sequence>
<evidence type="ECO:0000256" key="1">
    <source>
        <dbReference type="SAM" id="Phobius"/>
    </source>
</evidence>
<dbReference type="Proteomes" id="UP000256873">
    <property type="component" value="Unassembled WGS sequence"/>
</dbReference>
<dbReference type="EMBL" id="QQWC01000002">
    <property type="protein sequence ID" value="REJ43112.1"/>
    <property type="molecule type" value="Genomic_DNA"/>
</dbReference>
<feature type="transmembrane region" description="Helical" evidence="1">
    <location>
        <begin position="12"/>
        <end position="35"/>
    </location>
</feature>
<evidence type="ECO:0000313" key="3">
    <source>
        <dbReference type="EMBL" id="REJ43112.1"/>
    </source>
</evidence>
<dbReference type="GO" id="GO:0042834">
    <property type="term" value="F:peptidoglycan binding"/>
    <property type="evidence" value="ECO:0007669"/>
    <property type="project" value="InterPro"/>
</dbReference>
<feature type="domain" description="SPOR" evidence="2">
    <location>
        <begin position="199"/>
        <end position="270"/>
    </location>
</feature>
<comment type="caution">
    <text evidence="3">The sequence shown here is derived from an EMBL/GenBank/DDBJ whole genome shotgun (WGS) entry which is preliminary data.</text>
</comment>
<organism evidence="3 4">
    <name type="scientific">Microcystis flos-aquae TF09</name>
    <dbReference type="NCBI Taxonomy" id="2060473"/>
    <lineage>
        <taxon>Bacteria</taxon>
        <taxon>Bacillati</taxon>
        <taxon>Cyanobacteriota</taxon>
        <taxon>Cyanophyceae</taxon>
        <taxon>Oscillatoriophycideae</taxon>
        <taxon>Chroococcales</taxon>
        <taxon>Microcystaceae</taxon>
        <taxon>Microcystis</taxon>
    </lineage>
</organism>
<accession>A0A3E0L7L5</accession>
<dbReference type="InterPro" id="IPR007730">
    <property type="entry name" value="SPOR-like_dom"/>
</dbReference>